<dbReference type="SUPFAM" id="SSF117074">
    <property type="entry name" value="Hypothetical protein PA1324"/>
    <property type="match status" value="1"/>
</dbReference>
<dbReference type="EMBL" id="CP067016">
    <property type="protein sequence ID" value="QQN56307.1"/>
    <property type="molecule type" value="Genomic_DNA"/>
</dbReference>
<dbReference type="Gene3D" id="2.60.40.10">
    <property type="entry name" value="Immunoglobulins"/>
    <property type="match status" value="1"/>
</dbReference>
<name>A0A7T7ZVQ0_9FIRM</name>
<sequence length="67" mass="7838">MVCTKRYKDGLFKYVNGFDKQSQEDGTFGFDHLEEGDYQVQEFNPPIGYKKLKVLFTSLLLKKLVEL</sequence>
<protein>
    <recommendedName>
        <fullName evidence="1">SpaA-like prealbumin fold domain-containing protein</fullName>
    </recommendedName>
</protein>
<keyword evidence="3" id="KW-1185">Reference proteome</keyword>
<evidence type="ECO:0000313" key="2">
    <source>
        <dbReference type="EMBL" id="QQN56307.1"/>
    </source>
</evidence>
<dbReference type="RefSeq" id="WP_200225981.1">
    <property type="nucleotide sequence ID" value="NZ_CP067016.1"/>
</dbReference>
<reference evidence="2 3" key="1">
    <citation type="submission" date="2020-12" db="EMBL/GenBank/DDBJ databases">
        <title>FDA dAtabase for Regulatory Grade micrObial Sequences (FDA-ARGOS): Supporting development and validation of Infectious Disease Dx tests.</title>
        <authorList>
            <person name="Sproer C."/>
            <person name="Gronow S."/>
            <person name="Severitt S."/>
            <person name="Schroder I."/>
            <person name="Tallon L."/>
            <person name="Sadzewicz L."/>
            <person name="Zhao X."/>
            <person name="Boylan J."/>
            <person name="Ott S."/>
            <person name="Bowen H."/>
            <person name="Vavikolanu K."/>
            <person name="Mehta A."/>
            <person name="Aluvathingal J."/>
            <person name="Nadendla S."/>
            <person name="Lowell S."/>
            <person name="Myers T."/>
            <person name="Yan Y."/>
            <person name="Sichtig H."/>
        </authorList>
    </citation>
    <scope>NUCLEOTIDE SEQUENCE [LARGE SCALE GENOMIC DNA]</scope>
    <source>
        <strain evidence="2 3">FDAARGOS_989</strain>
    </source>
</reference>
<evidence type="ECO:0000259" key="1">
    <source>
        <dbReference type="Pfam" id="PF17802"/>
    </source>
</evidence>
<dbReference type="InterPro" id="IPR013783">
    <property type="entry name" value="Ig-like_fold"/>
</dbReference>
<dbReference type="Pfam" id="PF17802">
    <property type="entry name" value="SpaA"/>
    <property type="match status" value="1"/>
</dbReference>
<organism evidence="2 3">
    <name type="scientific">Anaerococcus obesiensis</name>
    <dbReference type="NCBI Taxonomy" id="1287640"/>
    <lineage>
        <taxon>Bacteria</taxon>
        <taxon>Bacillati</taxon>
        <taxon>Bacillota</taxon>
        <taxon>Tissierellia</taxon>
        <taxon>Tissierellales</taxon>
        <taxon>Peptoniphilaceae</taxon>
        <taxon>Anaerococcus</taxon>
    </lineage>
</organism>
<accession>A0A7T7ZVQ0</accession>
<dbReference type="KEGG" id="aob:I6H46_01370"/>
<dbReference type="AlphaFoldDB" id="A0A7T7ZVQ0"/>
<gene>
    <name evidence="2" type="ORF">I6H46_01370</name>
</gene>
<evidence type="ECO:0000313" key="3">
    <source>
        <dbReference type="Proteomes" id="UP000595871"/>
    </source>
</evidence>
<feature type="domain" description="SpaA-like prealbumin fold" evidence="1">
    <location>
        <begin position="20"/>
        <end position="51"/>
    </location>
</feature>
<dbReference type="Proteomes" id="UP000595871">
    <property type="component" value="Chromosome"/>
</dbReference>
<proteinExistence type="predicted"/>
<dbReference type="InterPro" id="IPR041033">
    <property type="entry name" value="SpaA_PFL_dom_1"/>
</dbReference>